<dbReference type="Gene3D" id="3.40.630.30">
    <property type="match status" value="1"/>
</dbReference>
<keyword evidence="3" id="KW-1185">Reference proteome</keyword>
<sequence>MEKQALIDNTERHRFEMIEDGKMVFGDYRIEDGIMTLPYVEADPLLRGTGAAGRFMAAVLDLAKERGLKVVPICSYAMTYFQRHPEYHDLLA</sequence>
<dbReference type="Proteomes" id="UP000603141">
    <property type="component" value="Unassembled WGS sequence"/>
</dbReference>
<reference evidence="2" key="1">
    <citation type="submission" date="2021-01" db="EMBL/GenBank/DDBJ databases">
        <title>Modified the classification status of verrucomicrobia.</title>
        <authorList>
            <person name="Feng X."/>
        </authorList>
    </citation>
    <scope>NUCLEOTIDE SEQUENCE</scope>
    <source>
        <strain evidence="2">KCTC 22041</strain>
    </source>
</reference>
<dbReference type="InterPro" id="IPR031165">
    <property type="entry name" value="GNAT_YJDJ"/>
</dbReference>
<dbReference type="Pfam" id="PF14542">
    <property type="entry name" value="Acetyltransf_CG"/>
    <property type="match status" value="1"/>
</dbReference>
<proteinExistence type="predicted"/>
<accession>A0A934VXA8</accession>
<dbReference type="InterPro" id="IPR045057">
    <property type="entry name" value="Gcn5-rel_NAT"/>
</dbReference>
<organism evidence="2 3">
    <name type="scientific">Luteolibacter pohnpeiensis</name>
    <dbReference type="NCBI Taxonomy" id="454153"/>
    <lineage>
        <taxon>Bacteria</taxon>
        <taxon>Pseudomonadati</taxon>
        <taxon>Verrucomicrobiota</taxon>
        <taxon>Verrucomicrobiia</taxon>
        <taxon>Verrucomicrobiales</taxon>
        <taxon>Verrucomicrobiaceae</taxon>
        <taxon>Luteolibacter</taxon>
    </lineage>
</organism>
<evidence type="ECO:0000313" key="2">
    <source>
        <dbReference type="EMBL" id="MBK1883339.1"/>
    </source>
</evidence>
<dbReference type="AlphaFoldDB" id="A0A934VXA8"/>
<evidence type="ECO:0000259" key="1">
    <source>
        <dbReference type="PROSITE" id="PS51729"/>
    </source>
</evidence>
<feature type="domain" description="N-acetyltransferase" evidence="1">
    <location>
        <begin position="7"/>
        <end position="92"/>
    </location>
</feature>
<protein>
    <submittedName>
        <fullName evidence="2">N-acetyltransferase</fullName>
    </submittedName>
</protein>
<gene>
    <name evidence="2" type="ORF">JIN85_13005</name>
</gene>
<dbReference type="EMBL" id="JAENIJ010000020">
    <property type="protein sequence ID" value="MBK1883339.1"/>
    <property type="molecule type" value="Genomic_DNA"/>
</dbReference>
<dbReference type="SUPFAM" id="SSF55729">
    <property type="entry name" value="Acyl-CoA N-acyltransferases (Nat)"/>
    <property type="match status" value="1"/>
</dbReference>
<comment type="caution">
    <text evidence="2">The sequence shown here is derived from an EMBL/GenBank/DDBJ whole genome shotgun (WGS) entry which is preliminary data.</text>
</comment>
<dbReference type="PROSITE" id="PS51729">
    <property type="entry name" value="GNAT_YJDJ"/>
    <property type="match status" value="1"/>
</dbReference>
<dbReference type="PANTHER" id="PTHR31435">
    <property type="entry name" value="PROTEIN NATD1"/>
    <property type="match status" value="1"/>
</dbReference>
<dbReference type="InterPro" id="IPR016181">
    <property type="entry name" value="Acyl_CoA_acyltransferase"/>
</dbReference>
<dbReference type="PANTHER" id="PTHR31435:SF9">
    <property type="entry name" value="PROTEIN NATD1"/>
    <property type="match status" value="1"/>
</dbReference>
<evidence type="ECO:0000313" key="3">
    <source>
        <dbReference type="Proteomes" id="UP000603141"/>
    </source>
</evidence>
<name>A0A934VXA8_9BACT</name>
<dbReference type="RefSeq" id="WP_200271389.1">
    <property type="nucleotide sequence ID" value="NZ_JAENIJ010000020.1"/>
</dbReference>